<proteinExistence type="predicted"/>
<protein>
    <submittedName>
        <fullName evidence="1">Uncharacterized protein</fullName>
    </submittedName>
</protein>
<dbReference type="EnsemblMetazoa" id="Aqu2.1.08069_001">
    <property type="protein sequence ID" value="Aqu2.1.08069_001"/>
    <property type="gene ID" value="Aqu2.1.08069"/>
</dbReference>
<accession>A0A1X7T0X4</accession>
<dbReference type="AlphaFoldDB" id="A0A1X7T0X4"/>
<organism evidence="1">
    <name type="scientific">Amphimedon queenslandica</name>
    <name type="common">Sponge</name>
    <dbReference type="NCBI Taxonomy" id="400682"/>
    <lineage>
        <taxon>Eukaryota</taxon>
        <taxon>Metazoa</taxon>
        <taxon>Porifera</taxon>
        <taxon>Demospongiae</taxon>
        <taxon>Heteroscleromorpha</taxon>
        <taxon>Haplosclerida</taxon>
        <taxon>Niphatidae</taxon>
        <taxon>Amphimedon</taxon>
    </lineage>
</organism>
<reference evidence="1" key="1">
    <citation type="submission" date="2017-05" db="UniProtKB">
        <authorList>
            <consortium name="EnsemblMetazoa"/>
        </authorList>
    </citation>
    <scope>IDENTIFICATION</scope>
</reference>
<evidence type="ECO:0000313" key="1">
    <source>
        <dbReference type="EnsemblMetazoa" id="Aqu2.1.08069_001"/>
    </source>
</evidence>
<name>A0A1X7T0X4_AMPQE</name>
<sequence length="22" mass="2569">RYSLCDSERRTKILDMAVKNGL</sequence>
<dbReference type="InParanoid" id="A0A1X7T0X4"/>